<organism evidence="2 3">
    <name type="scientific">Streptoalloteichus hindustanus</name>
    <dbReference type="NCBI Taxonomy" id="2017"/>
    <lineage>
        <taxon>Bacteria</taxon>
        <taxon>Bacillati</taxon>
        <taxon>Actinomycetota</taxon>
        <taxon>Actinomycetes</taxon>
        <taxon>Pseudonocardiales</taxon>
        <taxon>Pseudonocardiaceae</taxon>
        <taxon>Streptoalloteichus</taxon>
    </lineage>
</organism>
<accession>A0A1M5H5Z1</accession>
<proteinExistence type="predicted"/>
<keyword evidence="1" id="KW-0812">Transmembrane</keyword>
<dbReference type="AlphaFoldDB" id="A0A1M5H5Z1"/>
<evidence type="ECO:0000256" key="1">
    <source>
        <dbReference type="SAM" id="Phobius"/>
    </source>
</evidence>
<evidence type="ECO:0000313" key="3">
    <source>
        <dbReference type="Proteomes" id="UP000184501"/>
    </source>
</evidence>
<protein>
    <recommendedName>
        <fullName evidence="4">Alkaline shock response membrane anchor protein AmaP</fullName>
    </recommendedName>
</protein>
<feature type="transmembrane region" description="Helical" evidence="1">
    <location>
        <begin position="66"/>
        <end position="87"/>
    </location>
</feature>
<reference evidence="2 3" key="1">
    <citation type="submission" date="2016-11" db="EMBL/GenBank/DDBJ databases">
        <authorList>
            <person name="Jaros S."/>
            <person name="Januszkiewicz K."/>
            <person name="Wedrychowicz H."/>
        </authorList>
    </citation>
    <scope>NUCLEOTIDE SEQUENCE [LARGE SCALE GENOMIC DNA]</scope>
    <source>
        <strain evidence="2 3">DSM 44523</strain>
    </source>
</reference>
<dbReference type="Proteomes" id="UP000184501">
    <property type="component" value="Unassembled WGS sequence"/>
</dbReference>
<gene>
    <name evidence="2" type="ORF">SAMN05444320_106418</name>
</gene>
<dbReference type="STRING" id="2017.SAMN05444320_106418"/>
<dbReference type="OrthoDB" id="5186521at2"/>
<evidence type="ECO:0008006" key="4">
    <source>
        <dbReference type="Google" id="ProtNLM"/>
    </source>
</evidence>
<keyword evidence="3" id="KW-1185">Reference proteome</keyword>
<evidence type="ECO:0000313" key="2">
    <source>
        <dbReference type="EMBL" id="SHG11421.1"/>
    </source>
</evidence>
<dbReference type="RefSeq" id="WP_073485735.1">
    <property type="nucleotide sequence ID" value="NZ_FQVN01000006.1"/>
</dbReference>
<name>A0A1M5H5Z1_STRHI</name>
<keyword evidence="1" id="KW-1133">Transmembrane helix</keyword>
<feature type="transmembrane region" description="Helical" evidence="1">
    <location>
        <begin position="20"/>
        <end position="42"/>
    </location>
</feature>
<keyword evidence="1" id="KW-0472">Membrane</keyword>
<sequence>MSRRSTAAVTRSALGERGGLTALGLLLVLAGVAALVVGAGWLGTFRARRPLLDPIAVDWLAEHADLARAIALVLGLLALVLGLRWALLALRQEPRPDLVLDHTADSELTVTAGALADALRADAEAVPDVTRARARTVGSADAPAVRLSLWLRDGADVRAVWEELDRTVLGRARSSFGTPSLPTAVRLELETAERQRVR</sequence>
<dbReference type="EMBL" id="FQVN01000006">
    <property type="protein sequence ID" value="SHG11421.1"/>
    <property type="molecule type" value="Genomic_DNA"/>
</dbReference>